<dbReference type="Proteomes" id="UP001240150">
    <property type="component" value="Chromosome"/>
</dbReference>
<dbReference type="RefSeq" id="WP_284920837.1">
    <property type="nucleotide sequence ID" value="NZ_CP126980.1"/>
</dbReference>
<organism evidence="1 2">
    <name type="scientific">Actinoplanes oblitus</name>
    <dbReference type="NCBI Taxonomy" id="3040509"/>
    <lineage>
        <taxon>Bacteria</taxon>
        <taxon>Bacillati</taxon>
        <taxon>Actinomycetota</taxon>
        <taxon>Actinomycetes</taxon>
        <taxon>Micromonosporales</taxon>
        <taxon>Micromonosporaceae</taxon>
        <taxon>Actinoplanes</taxon>
    </lineage>
</organism>
<gene>
    <name evidence="1" type="ORF">ACTOB_003050</name>
</gene>
<name>A0ABY8WNF4_9ACTN</name>
<reference evidence="1 2" key="1">
    <citation type="submission" date="2023-06" db="EMBL/GenBank/DDBJ databases">
        <authorList>
            <person name="Yushchuk O."/>
            <person name="Binda E."/>
            <person name="Ruckert-Reed C."/>
            <person name="Fedorenko V."/>
            <person name="Kalinowski J."/>
            <person name="Marinelli F."/>
        </authorList>
    </citation>
    <scope>NUCLEOTIDE SEQUENCE [LARGE SCALE GENOMIC DNA]</scope>
    <source>
        <strain evidence="1 2">NRRL 3884</strain>
    </source>
</reference>
<protein>
    <submittedName>
        <fullName evidence="1">Uncharacterized protein</fullName>
    </submittedName>
</protein>
<accession>A0ABY8WNF4</accession>
<keyword evidence="2" id="KW-1185">Reference proteome</keyword>
<evidence type="ECO:0000313" key="2">
    <source>
        <dbReference type="Proteomes" id="UP001240150"/>
    </source>
</evidence>
<dbReference type="EMBL" id="CP126980">
    <property type="protein sequence ID" value="WIM99399.1"/>
    <property type="molecule type" value="Genomic_DNA"/>
</dbReference>
<sequence length="63" mass="6790">MKPVNQPLYLIVLTTAILVDRTPSAALIREFGINNTKLRKAILGESLDKEPSLADIIAAAGDE</sequence>
<proteinExistence type="predicted"/>
<evidence type="ECO:0000313" key="1">
    <source>
        <dbReference type="EMBL" id="WIM99399.1"/>
    </source>
</evidence>